<dbReference type="GO" id="GO:0000976">
    <property type="term" value="F:transcription cis-regulatory region binding"/>
    <property type="evidence" value="ECO:0007669"/>
    <property type="project" value="TreeGrafter"/>
</dbReference>
<dbReference type="InterPro" id="IPR050109">
    <property type="entry name" value="HTH-type_TetR-like_transc_reg"/>
</dbReference>
<dbReference type="PANTHER" id="PTHR30055:SF234">
    <property type="entry name" value="HTH-TYPE TRANSCRIPTIONAL REGULATOR BETI"/>
    <property type="match status" value="1"/>
</dbReference>
<sequence length="200" mass="22363">MSTESTSNRKDQLARAAFDLIAEVGIEGLRTRDVAARVGINISTLHYYFPTKRDLIEGVAHLLGDIFYQQHAEQPAESMSSLERLRQEFRDARANIEQRPDVMIVLYELVLLSRRHDVIVQMLEPLLAAWRGGIAEFLAEGVRDGTFRSDLDPDAGADFLVSTIWGASALFSTDVTAVERICAEIERSFTGIDYPVSDDT</sequence>
<dbReference type="GO" id="GO:0003700">
    <property type="term" value="F:DNA-binding transcription factor activity"/>
    <property type="evidence" value="ECO:0007669"/>
    <property type="project" value="TreeGrafter"/>
</dbReference>
<evidence type="ECO:0000313" key="6">
    <source>
        <dbReference type="EMBL" id="TGG90245.1"/>
    </source>
</evidence>
<accession>A0A4Z0W8Z8</accession>
<dbReference type="PRINTS" id="PR00455">
    <property type="entry name" value="HTHTETR"/>
</dbReference>
<name>A0A4Z0W8Z8_9GAMM</name>
<dbReference type="EMBL" id="SRMF01000015">
    <property type="protein sequence ID" value="TGG90245.1"/>
    <property type="molecule type" value="Genomic_DNA"/>
</dbReference>
<dbReference type="PANTHER" id="PTHR30055">
    <property type="entry name" value="HTH-TYPE TRANSCRIPTIONAL REGULATOR RUTR"/>
    <property type="match status" value="1"/>
</dbReference>
<comment type="caution">
    <text evidence="6">The sequence shown here is derived from an EMBL/GenBank/DDBJ whole genome shotgun (WGS) entry which is preliminary data.</text>
</comment>
<dbReference type="OrthoDB" id="9809772at2"/>
<evidence type="ECO:0000256" key="4">
    <source>
        <dbReference type="PROSITE-ProRule" id="PRU00335"/>
    </source>
</evidence>
<evidence type="ECO:0000256" key="3">
    <source>
        <dbReference type="ARBA" id="ARBA00023163"/>
    </source>
</evidence>
<dbReference type="Gene3D" id="1.10.357.10">
    <property type="entry name" value="Tetracycline Repressor, domain 2"/>
    <property type="match status" value="1"/>
</dbReference>
<dbReference type="PROSITE" id="PS50977">
    <property type="entry name" value="HTH_TETR_2"/>
    <property type="match status" value="1"/>
</dbReference>
<dbReference type="RefSeq" id="WP_135484938.1">
    <property type="nucleotide sequence ID" value="NZ_SRMF01000015.1"/>
</dbReference>
<gene>
    <name evidence="6" type="ORF">E4656_19155</name>
</gene>
<evidence type="ECO:0000313" key="7">
    <source>
        <dbReference type="Proteomes" id="UP000297475"/>
    </source>
</evidence>
<dbReference type="InterPro" id="IPR009057">
    <property type="entry name" value="Homeodomain-like_sf"/>
</dbReference>
<dbReference type="Pfam" id="PF00440">
    <property type="entry name" value="TetR_N"/>
    <property type="match status" value="1"/>
</dbReference>
<dbReference type="SUPFAM" id="SSF48498">
    <property type="entry name" value="Tetracyclin repressor-like, C-terminal domain"/>
    <property type="match status" value="1"/>
</dbReference>
<dbReference type="AlphaFoldDB" id="A0A4Z0W8Z8"/>
<proteinExistence type="predicted"/>
<keyword evidence="1" id="KW-0805">Transcription regulation</keyword>
<dbReference type="InterPro" id="IPR001647">
    <property type="entry name" value="HTH_TetR"/>
</dbReference>
<reference evidence="6 7" key="1">
    <citation type="submission" date="2019-04" db="EMBL/GenBank/DDBJ databases">
        <title>Natronospirillum operosus gen. nov., sp. nov., a haloalkaliphilic satellite isolated from decaying biomass of laboratory culture of cyanobacterium Geitlerinema sp. and proposal of Natronospirillaceae fam. nov. and Saccharospirillaceae fam. nov.</title>
        <authorList>
            <person name="Kevbrin V."/>
            <person name="Boltyanskaya Y."/>
            <person name="Koziaeva V."/>
            <person name="Grouzdev D.S."/>
            <person name="Park M."/>
            <person name="Cho J."/>
        </authorList>
    </citation>
    <scope>NUCLEOTIDE SEQUENCE [LARGE SCALE GENOMIC DNA]</scope>
    <source>
        <strain evidence="6 7">G-116</strain>
    </source>
</reference>
<protein>
    <submittedName>
        <fullName evidence="6">TetR/AcrR family transcriptional regulator</fullName>
    </submittedName>
</protein>
<evidence type="ECO:0000259" key="5">
    <source>
        <dbReference type="PROSITE" id="PS50977"/>
    </source>
</evidence>
<keyword evidence="2 4" id="KW-0238">DNA-binding</keyword>
<evidence type="ECO:0000256" key="1">
    <source>
        <dbReference type="ARBA" id="ARBA00023015"/>
    </source>
</evidence>
<organism evidence="6 7">
    <name type="scientific">Natronospirillum operosum</name>
    <dbReference type="NCBI Taxonomy" id="2759953"/>
    <lineage>
        <taxon>Bacteria</taxon>
        <taxon>Pseudomonadati</taxon>
        <taxon>Pseudomonadota</taxon>
        <taxon>Gammaproteobacteria</taxon>
        <taxon>Oceanospirillales</taxon>
        <taxon>Natronospirillaceae</taxon>
        <taxon>Natronospirillum</taxon>
    </lineage>
</organism>
<dbReference type="InterPro" id="IPR036271">
    <property type="entry name" value="Tet_transcr_reg_TetR-rel_C_sf"/>
</dbReference>
<dbReference type="SUPFAM" id="SSF46689">
    <property type="entry name" value="Homeodomain-like"/>
    <property type="match status" value="1"/>
</dbReference>
<dbReference type="Proteomes" id="UP000297475">
    <property type="component" value="Unassembled WGS sequence"/>
</dbReference>
<keyword evidence="7" id="KW-1185">Reference proteome</keyword>
<evidence type="ECO:0000256" key="2">
    <source>
        <dbReference type="ARBA" id="ARBA00023125"/>
    </source>
</evidence>
<keyword evidence="3" id="KW-0804">Transcription</keyword>
<feature type="DNA-binding region" description="H-T-H motif" evidence="4">
    <location>
        <begin position="30"/>
        <end position="49"/>
    </location>
</feature>
<feature type="domain" description="HTH tetR-type" evidence="5">
    <location>
        <begin position="7"/>
        <end position="67"/>
    </location>
</feature>